<dbReference type="GO" id="GO:0003730">
    <property type="term" value="F:mRNA 3'-UTR binding"/>
    <property type="evidence" value="ECO:0007669"/>
    <property type="project" value="TreeGrafter"/>
</dbReference>
<dbReference type="GO" id="GO:0032797">
    <property type="term" value="C:SMN complex"/>
    <property type="evidence" value="ECO:0007669"/>
    <property type="project" value="TreeGrafter"/>
</dbReference>
<dbReference type="Gene3D" id="2.130.10.10">
    <property type="entry name" value="YVTN repeat-like/Quinoprotein amine dehydrogenase"/>
    <property type="match status" value="3"/>
</dbReference>
<accession>A0A433QCW5</accession>
<dbReference type="GO" id="GO:0005634">
    <property type="term" value="C:nucleus"/>
    <property type="evidence" value="ECO:0007669"/>
    <property type="project" value="TreeGrafter"/>
</dbReference>
<dbReference type="InterPro" id="IPR001680">
    <property type="entry name" value="WD40_rpt"/>
</dbReference>
<dbReference type="PANTHER" id="PTHR46362">
    <property type="entry name" value="GEM-ASSOCIATED PROTEIN 5"/>
    <property type="match status" value="1"/>
</dbReference>
<keyword evidence="7" id="KW-1185">Reference proteome</keyword>
<feature type="compositionally biased region" description="Low complexity" evidence="4">
    <location>
        <begin position="645"/>
        <end position="658"/>
    </location>
</feature>
<dbReference type="GO" id="GO:0000387">
    <property type="term" value="P:spliceosomal snRNP assembly"/>
    <property type="evidence" value="ECO:0007669"/>
    <property type="project" value="TreeGrafter"/>
</dbReference>
<comment type="caution">
    <text evidence="6">The sequence shown here is derived from an EMBL/GenBank/DDBJ whole genome shotgun (WGS) entry which is preliminary data.</text>
</comment>
<keyword evidence="1 3" id="KW-0853">WD repeat</keyword>
<dbReference type="SUPFAM" id="SSF50978">
    <property type="entry name" value="WD40 repeat-like"/>
    <property type="match status" value="2"/>
</dbReference>
<dbReference type="InterPro" id="IPR052640">
    <property type="entry name" value="Gemin-5"/>
</dbReference>
<feature type="region of interest" description="Disordered" evidence="4">
    <location>
        <begin position="634"/>
        <end position="677"/>
    </location>
</feature>
<feature type="region of interest" description="Disordered" evidence="4">
    <location>
        <begin position="763"/>
        <end position="805"/>
    </location>
</feature>
<dbReference type="InterPro" id="IPR056421">
    <property type="entry name" value="TPR_GEMI5"/>
</dbReference>
<dbReference type="PROSITE" id="PS50082">
    <property type="entry name" value="WD_REPEATS_2"/>
    <property type="match status" value="2"/>
</dbReference>
<proteinExistence type="predicted"/>
<dbReference type="EMBL" id="RBNJ01008139">
    <property type="protein sequence ID" value="RUS27584.1"/>
    <property type="molecule type" value="Genomic_DNA"/>
</dbReference>
<dbReference type="PROSITE" id="PS00678">
    <property type="entry name" value="WD_REPEATS_1"/>
    <property type="match status" value="2"/>
</dbReference>
<reference evidence="6 7" key="1">
    <citation type="journal article" date="2018" name="New Phytol.">
        <title>Phylogenomics of Endogonaceae and evolution of mycorrhizas within Mucoromycota.</title>
        <authorList>
            <person name="Chang Y."/>
            <person name="Desiro A."/>
            <person name="Na H."/>
            <person name="Sandor L."/>
            <person name="Lipzen A."/>
            <person name="Clum A."/>
            <person name="Barry K."/>
            <person name="Grigoriev I.V."/>
            <person name="Martin F.M."/>
            <person name="Stajich J.E."/>
            <person name="Smith M.E."/>
            <person name="Bonito G."/>
            <person name="Spatafora J.W."/>
        </authorList>
    </citation>
    <scope>NUCLEOTIDE SEQUENCE [LARGE SCALE GENOMIC DNA]</scope>
    <source>
        <strain evidence="6 7">AD002</strain>
    </source>
</reference>
<keyword evidence="2" id="KW-0677">Repeat</keyword>
<feature type="compositionally biased region" description="Polar residues" evidence="4">
    <location>
        <begin position="663"/>
        <end position="677"/>
    </location>
</feature>
<protein>
    <submittedName>
        <fullName evidence="6">WD40-repeat-containing domain protein</fullName>
    </submittedName>
</protein>
<dbReference type="InterPro" id="IPR019775">
    <property type="entry name" value="WD40_repeat_CS"/>
</dbReference>
<evidence type="ECO:0000256" key="2">
    <source>
        <dbReference type="ARBA" id="ARBA00022737"/>
    </source>
</evidence>
<gene>
    <name evidence="6" type="ORF">BC938DRAFT_483037</name>
</gene>
<dbReference type="Pfam" id="PF00400">
    <property type="entry name" value="WD40"/>
    <property type="match status" value="3"/>
</dbReference>
<evidence type="ECO:0000256" key="4">
    <source>
        <dbReference type="SAM" id="MobiDB-lite"/>
    </source>
</evidence>
<evidence type="ECO:0000313" key="6">
    <source>
        <dbReference type="EMBL" id="RUS27584.1"/>
    </source>
</evidence>
<feature type="compositionally biased region" description="Basic and acidic residues" evidence="4">
    <location>
        <begin position="763"/>
        <end position="774"/>
    </location>
</feature>
<organism evidence="6 7">
    <name type="scientific">Jimgerdemannia flammicorona</name>
    <dbReference type="NCBI Taxonomy" id="994334"/>
    <lineage>
        <taxon>Eukaryota</taxon>
        <taxon>Fungi</taxon>
        <taxon>Fungi incertae sedis</taxon>
        <taxon>Mucoromycota</taxon>
        <taxon>Mucoromycotina</taxon>
        <taxon>Endogonomycetes</taxon>
        <taxon>Endogonales</taxon>
        <taxon>Endogonaceae</taxon>
        <taxon>Jimgerdemannia</taxon>
    </lineage>
</organism>
<dbReference type="InterPro" id="IPR015943">
    <property type="entry name" value="WD40/YVTN_repeat-like_dom_sf"/>
</dbReference>
<dbReference type="InterPro" id="IPR036322">
    <property type="entry name" value="WD40_repeat_dom_sf"/>
</dbReference>
<feature type="domain" description="Gem-associated protein 5 TPR" evidence="5">
    <location>
        <begin position="815"/>
        <end position="1022"/>
    </location>
</feature>
<evidence type="ECO:0000313" key="7">
    <source>
        <dbReference type="Proteomes" id="UP000274822"/>
    </source>
</evidence>
<evidence type="ECO:0000259" key="5">
    <source>
        <dbReference type="Pfam" id="PF23774"/>
    </source>
</evidence>
<evidence type="ECO:0000256" key="1">
    <source>
        <dbReference type="ARBA" id="ARBA00022574"/>
    </source>
</evidence>
<feature type="repeat" description="WD" evidence="3">
    <location>
        <begin position="72"/>
        <end position="94"/>
    </location>
</feature>
<dbReference type="Pfam" id="PF23774">
    <property type="entry name" value="TPR_GEMI5"/>
    <property type="match status" value="1"/>
</dbReference>
<dbReference type="Proteomes" id="UP000274822">
    <property type="component" value="Unassembled WGS sequence"/>
</dbReference>
<dbReference type="SMART" id="SM00320">
    <property type="entry name" value="WD40"/>
    <property type="match status" value="7"/>
</dbReference>
<feature type="repeat" description="WD" evidence="3">
    <location>
        <begin position="151"/>
        <end position="192"/>
    </location>
</feature>
<dbReference type="AlphaFoldDB" id="A0A433QCW5"/>
<name>A0A433QCW5_9FUNG</name>
<dbReference type="PANTHER" id="PTHR46362:SF1">
    <property type="entry name" value="GEM-ASSOCIATED PROTEIN 5"/>
    <property type="match status" value="1"/>
</dbReference>
<evidence type="ECO:0000256" key="3">
    <source>
        <dbReference type="PROSITE-ProRule" id="PRU00221"/>
    </source>
</evidence>
<sequence>MSTISRNHLITGRRYRYQNGSIVVVEMSIEKESVVLYRLQGHDDEIHGLAWQPPPSVRRGTLDQDPAKFASLASGSRDKIIHIWDVSSETALKTLTLPKAKGHLTEQQKSRLWITVAWSLANRNQLISSSYMGDMLLWNTRDNKASFEKFADGHSRCIFNICVFDGGSRAITVSMDRQIILWDLRTRRPSLTIGTLGGFVYSLDVCDTDPRKVAMGLGDNTIKIWNYGNAENFYDSVLLWKGLKAKVTCVKWHPTQEGILAFGTDTGNVGVFDIYAEKHTTFKSYHKDKVYAIDWGPPVSARDGTGAHKEKEAATDRTWAVYSCGGDGIVLVGDPAKPAKASADIKEAVEKGNSEWVNAVRERSSKLAKRSEVAVHPRQKYVALGNADGSVEVFALPEYRLVYWFNGHKGWINRLKWCASGDGVYGVVAEIVYYQPRITSRTLSLNHAPSSLWLASGSEDGLVCVHDLGDSTSLVSDGTIDVRLVAIYSCRYLAFRFQRARASALSNRITKASRTWRGNRLPGGRGCYPRRLMPRQWYVSGLAPLIFYPTVGSGRPYNNISITKYNYSLLTIKVWDIPQGAPIALFRGHQGRVLSAVWSLLEEDLVFTGGDDLMVCVWRVGEWPYVKIAETDRKNNAKAKKPTESPSSSSVVPGQSVGEYNATVGTDQQNPPSMTAFSAVSASGPVSIASLSSTAAFLTPPATTLKKAQFRVIKKGKTNILPLSTASFLTEPRKKLQRQCLELAAKLYGGDVKSALEEMERAVGEGEERAKLEMGAEAEGGGTKAGTGEDEDGDGGEKDTEGLGDVTGRSVSDLIFGEKADVRKLVEMEAENHTRTIPSAISTASMAYNFALPLDVWRSNLSDVIAQAMEDDEVGLQEWITVALSPSVGRDVWVALLRRQAEKLAASGDHHTAAMCFLACSEVYEAVGVYSKAGMYREAIALVKLRLPPEDPILAELCTEWALQCESKGLYEQAAKCYLAAQTPTSIQHALNALARRNDPSALYATACLAKVVMDASADERVARYESEMRRRKEWEEGMNEHIRALTDEAGNGGSNEIVEVNVDEVAKRDMLNEGGNEAGGRMKIDDVSDDVQMHDIVGQVSGTKDQDGDCGILDTDGLGSNA</sequence>